<dbReference type="SMART" id="SM00398">
    <property type="entry name" value="HMG"/>
    <property type="match status" value="1"/>
</dbReference>
<evidence type="ECO:0000256" key="2">
    <source>
        <dbReference type="PROSITE-ProRule" id="PRU00267"/>
    </source>
</evidence>
<dbReference type="Gene3D" id="1.10.30.10">
    <property type="entry name" value="High mobility group box domain"/>
    <property type="match status" value="1"/>
</dbReference>
<sequence length="102" mass="11948">MADSNVLKPEPPKRALSAYTYFCLEWRERIMQMPDASSASVDVASLLADLWGNLSSGDRLVYRQIALADLVRFEKERAQYEGYKGHSFLRFRRTRIRFPRPY</sequence>
<dbReference type="EMBL" id="JARJCW010000025">
    <property type="protein sequence ID" value="KAJ7211575.1"/>
    <property type="molecule type" value="Genomic_DNA"/>
</dbReference>
<name>A0AAD6VGR3_9AGAR</name>
<evidence type="ECO:0000313" key="5">
    <source>
        <dbReference type="Proteomes" id="UP001219525"/>
    </source>
</evidence>
<keyword evidence="1 2" id="KW-0238">DNA-binding</keyword>
<dbReference type="AlphaFoldDB" id="A0AAD6VGR3"/>
<dbReference type="PANTHER" id="PTHR48112:SF22">
    <property type="entry name" value="MITOCHONDRIAL TRANSCRIPTION FACTOR A, ISOFORM B"/>
    <property type="match status" value="1"/>
</dbReference>
<dbReference type="Proteomes" id="UP001219525">
    <property type="component" value="Unassembled WGS sequence"/>
</dbReference>
<accession>A0AAD6VGR3</accession>
<feature type="DNA-binding region" description="HMG box" evidence="2">
    <location>
        <begin position="12"/>
        <end position="81"/>
    </location>
</feature>
<dbReference type="InterPro" id="IPR050342">
    <property type="entry name" value="HMGB"/>
</dbReference>
<dbReference type="PROSITE" id="PS50118">
    <property type="entry name" value="HMG_BOX_2"/>
    <property type="match status" value="1"/>
</dbReference>
<dbReference type="GO" id="GO:0003677">
    <property type="term" value="F:DNA binding"/>
    <property type="evidence" value="ECO:0007669"/>
    <property type="project" value="UniProtKB-UniRule"/>
</dbReference>
<dbReference type="SUPFAM" id="SSF47095">
    <property type="entry name" value="HMG-box"/>
    <property type="match status" value="1"/>
</dbReference>
<dbReference type="InterPro" id="IPR009071">
    <property type="entry name" value="HMG_box_dom"/>
</dbReference>
<reference evidence="4" key="1">
    <citation type="submission" date="2023-03" db="EMBL/GenBank/DDBJ databases">
        <title>Massive genome expansion in bonnet fungi (Mycena s.s.) driven by repeated elements and novel gene families across ecological guilds.</title>
        <authorList>
            <consortium name="Lawrence Berkeley National Laboratory"/>
            <person name="Harder C.B."/>
            <person name="Miyauchi S."/>
            <person name="Viragh M."/>
            <person name="Kuo A."/>
            <person name="Thoen E."/>
            <person name="Andreopoulos B."/>
            <person name="Lu D."/>
            <person name="Skrede I."/>
            <person name="Drula E."/>
            <person name="Henrissat B."/>
            <person name="Morin E."/>
            <person name="Kohler A."/>
            <person name="Barry K."/>
            <person name="LaButti K."/>
            <person name="Morin E."/>
            <person name="Salamov A."/>
            <person name="Lipzen A."/>
            <person name="Mereny Z."/>
            <person name="Hegedus B."/>
            <person name="Baldrian P."/>
            <person name="Stursova M."/>
            <person name="Weitz H."/>
            <person name="Taylor A."/>
            <person name="Grigoriev I.V."/>
            <person name="Nagy L.G."/>
            <person name="Martin F."/>
            <person name="Kauserud H."/>
        </authorList>
    </citation>
    <scope>NUCLEOTIDE SEQUENCE</scope>
    <source>
        <strain evidence="4">9144</strain>
    </source>
</reference>
<keyword evidence="2" id="KW-0539">Nucleus</keyword>
<gene>
    <name evidence="4" type="ORF">GGX14DRAFT_448751</name>
</gene>
<evidence type="ECO:0000313" key="4">
    <source>
        <dbReference type="EMBL" id="KAJ7211575.1"/>
    </source>
</evidence>
<evidence type="ECO:0000259" key="3">
    <source>
        <dbReference type="PROSITE" id="PS50118"/>
    </source>
</evidence>
<dbReference type="Pfam" id="PF00505">
    <property type="entry name" value="HMG_box"/>
    <property type="match status" value="1"/>
</dbReference>
<dbReference type="GO" id="GO:0005634">
    <property type="term" value="C:nucleus"/>
    <property type="evidence" value="ECO:0007669"/>
    <property type="project" value="UniProtKB-UniRule"/>
</dbReference>
<evidence type="ECO:0000256" key="1">
    <source>
        <dbReference type="ARBA" id="ARBA00023125"/>
    </source>
</evidence>
<keyword evidence="5" id="KW-1185">Reference proteome</keyword>
<proteinExistence type="predicted"/>
<organism evidence="4 5">
    <name type="scientific">Mycena pura</name>
    <dbReference type="NCBI Taxonomy" id="153505"/>
    <lineage>
        <taxon>Eukaryota</taxon>
        <taxon>Fungi</taxon>
        <taxon>Dikarya</taxon>
        <taxon>Basidiomycota</taxon>
        <taxon>Agaricomycotina</taxon>
        <taxon>Agaricomycetes</taxon>
        <taxon>Agaricomycetidae</taxon>
        <taxon>Agaricales</taxon>
        <taxon>Marasmiineae</taxon>
        <taxon>Mycenaceae</taxon>
        <taxon>Mycena</taxon>
    </lineage>
</organism>
<dbReference type="PANTHER" id="PTHR48112">
    <property type="entry name" value="HIGH MOBILITY GROUP PROTEIN DSP1"/>
    <property type="match status" value="1"/>
</dbReference>
<comment type="caution">
    <text evidence="4">The sequence shown here is derived from an EMBL/GenBank/DDBJ whole genome shotgun (WGS) entry which is preliminary data.</text>
</comment>
<feature type="domain" description="HMG box" evidence="3">
    <location>
        <begin position="12"/>
        <end position="81"/>
    </location>
</feature>
<protein>
    <recommendedName>
        <fullName evidence="3">HMG box domain-containing protein</fullName>
    </recommendedName>
</protein>
<dbReference type="InterPro" id="IPR036910">
    <property type="entry name" value="HMG_box_dom_sf"/>
</dbReference>